<name>A0A915IZ95_ROMCU</name>
<organism evidence="1 2">
    <name type="scientific">Romanomermis culicivorax</name>
    <name type="common">Nematode worm</name>
    <dbReference type="NCBI Taxonomy" id="13658"/>
    <lineage>
        <taxon>Eukaryota</taxon>
        <taxon>Metazoa</taxon>
        <taxon>Ecdysozoa</taxon>
        <taxon>Nematoda</taxon>
        <taxon>Enoplea</taxon>
        <taxon>Dorylaimia</taxon>
        <taxon>Mermithida</taxon>
        <taxon>Mermithoidea</taxon>
        <taxon>Mermithidae</taxon>
        <taxon>Romanomermis</taxon>
    </lineage>
</organism>
<evidence type="ECO:0000313" key="2">
    <source>
        <dbReference type="WBParaSite" id="nRc.2.0.1.t19440-RA"/>
    </source>
</evidence>
<reference evidence="2" key="1">
    <citation type="submission" date="2022-11" db="UniProtKB">
        <authorList>
            <consortium name="WormBaseParasite"/>
        </authorList>
    </citation>
    <scope>IDENTIFICATION</scope>
</reference>
<proteinExistence type="predicted"/>
<dbReference type="Proteomes" id="UP000887565">
    <property type="component" value="Unplaced"/>
</dbReference>
<accession>A0A915IZ95</accession>
<protein>
    <submittedName>
        <fullName evidence="2">Uncharacterized protein</fullName>
    </submittedName>
</protein>
<keyword evidence="1" id="KW-1185">Reference proteome</keyword>
<dbReference type="AlphaFoldDB" id="A0A915IZ95"/>
<sequence>QKKSKTLILVGNGHIKKAIKSVLIEPGPRNRGLGLGRNAEHRRAEALRKEFLSRDSSKHT</sequence>
<evidence type="ECO:0000313" key="1">
    <source>
        <dbReference type="Proteomes" id="UP000887565"/>
    </source>
</evidence>
<dbReference type="WBParaSite" id="nRc.2.0.1.t19440-RA">
    <property type="protein sequence ID" value="nRc.2.0.1.t19440-RA"/>
    <property type="gene ID" value="nRc.2.0.1.g19440"/>
</dbReference>